<dbReference type="InterPro" id="IPR027417">
    <property type="entry name" value="P-loop_NTPase"/>
</dbReference>
<dbReference type="Gene3D" id="3.40.50.300">
    <property type="entry name" value="P-loop containing nucleotide triphosphate hydrolases"/>
    <property type="match status" value="2"/>
</dbReference>
<feature type="compositionally biased region" description="Polar residues" evidence="9">
    <location>
        <begin position="278"/>
        <end position="287"/>
    </location>
</feature>
<feature type="region of interest" description="Disordered" evidence="9">
    <location>
        <begin position="476"/>
        <end position="495"/>
    </location>
</feature>
<dbReference type="InterPro" id="IPR003439">
    <property type="entry name" value="ABC_transporter-like_ATP-bd"/>
</dbReference>
<keyword evidence="3" id="KW-0813">Transport</keyword>
<dbReference type="Pfam" id="PF00005">
    <property type="entry name" value="ABC_tran"/>
    <property type="match status" value="2"/>
</dbReference>
<feature type="region of interest" description="Disordered" evidence="9">
    <location>
        <begin position="1884"/>
        <end position="1905"/>
    </location>
</feature>
<feature type="region of interest" description="Disordered" evidence="9">
    <location>
        <begin position="122"/>
        <end position="227"/>
    </location>
</feature>
<keyword evidence="13" id="KW-1185">Reference proteome</keyword>
<feature type="region of interest" description="Disordered" evidence="9">
    <location>
        <begin position="869"/>
        <end position="891"/>
    </location>
</feature>
<evidence type="ECO:0000313" key="12">
    <source>
        <dbReference type="EMBL" id="VUC26693.1"/>
    </source>
</evidence>
<dbReference type="InterPro" id="IPR003593">
    <property type="entry name" value="AAA+_ATPase"/>
</dbReference>
<dbReference type="Pfam" id="PF01061">
    <property type="entry name" value="ABC2_membrane"/>
    <property type="match status" value="2"/>
</dbReference>
<proteinExistence type="inferred from homology"/>
<comment type="subcellular location">
    <subcellularLocation>
        <location evidence="1">Membrane</location>
        <topology evidence="1">Multi-pass membrane protein</topology>
    </subcellularLocation>
</comment>
<evidence type="ECO:0000259" key="11">
    <source>
        <dbReference type="PROSITE" id="PS50893"/>
    </source>
</evidence>
<dbReference type="EMBL" id="CABFNS010000755">
    <property type="protein sequence ID" value="VUC26693.1"/>
    <property type="molecule type" value="Genomic_DNA"/>
</dbReference>
<feature type="compositionally biased region" description="Polar residues" evidence="9">
    <location>
        <begin position="122"/>
        <end position="136"/>
    </location>
</feature>
<keyword evidence="4 10" id="KW-0812">Transmembrane</keyword>
<feature type="transmembrane region" description="Helical" evidence="10">
    <location>
        <begin position="1164"/>
        <end position="1185"/>
    </location>
</feature>
<dbReference type="Pfam" id="PF06422">
    <property type="entry name" value="PDR_CDR"/>
    <property type="match status" value="2"/>
</dbReference>
<feature type="compositionally biased region" description="Polar residues" evidence="9">
    <location>
        <begin position="243"/>
        <end position="262"/>
    </location>
</feature>
<dbReference type="SMART" id="SM00382">
    <property type="entry name" value="AAA"/>
    <property type="match status" value="2"/>
</dbReference>
<feature type="transmembrane region" description="Helical" evidence="10">
    <location>
        <begin position="1657"/>
        <end position="1687"/>
    </location>
</feature>
<feature type="compositionally biased region" description="Basic and acidic residues" evidence="9">
    <location>
        <begin position="202"/>
        <end position="214"/>
    </location>
</feature>
<dbReference type="CDD" id="cd03232">
    <property type="entry name" value="ABCG_PDR_domain2"/>
    <property type="match status" value="1"/>
</dbReference>
<comment type="similarity">
    <text evidence="2">Belongs to the ABC transporter superfamily. ABCG family. PDR (TC 3.A.1.205) subfamily.</text>
</comment>
<feature type="region of interest" description="Disordered" evidence="9">
    <location>
        <begin position="243"/>
        <end position="348"/>
    </location>
</feature>
<feature type="compositionally biased region" description="Polar residues" evidence="9">
    <location>
        <begin position="1217"/>
        <end position="1238"/>
    </location>
</feature>
<feature type="transmembrane region" description="Helical" evidence="10">
    <location>
        <begin position="1004"/>
        <end position="1024"/>
    </location>
</feature>
<gene>
    <name evidence="12" type="ORF">CLO192961_LOCUS194043</name>
</gene>
<dbReference type="InterPro" id="IPR017871">
    <property type="entry name" value="ABC_transporter-like_CS"/>
</dbReference>
<feature type="region of interest" description="Disordered" evidence="9">
    <location>
        <begin position="1209"/>
        <end position="1238"/>
    </location>
</feature>
<evidence type="ECO:0000256" key="2">
    <source>
        <dbReference type="ARBA" id="ARBA00006012"/>
    </source>
</evidence>
<feature type="transmembrane region" description="Helical" evidence="10">
    <location>
        <begin position="1586"/>
        <end position="1606"/>
    </location>
</feature>
<dbReference type="Pfam" id="PF19055">
    <property type="entry name" value="ABC2_membrane_7"/>
    <property type="match status" value="1"/>
</dbReference>
<feature type="region of interest" description="Disordered" evidence="9">
    <location>
        <begin position="71"/>
        <end position="103"/>
    </location>
</feature>
<feature type="compositionally biased region" description="Low complexity" evidence="9">
    <location>
        <begin position="73"/>
        <end position="87"/>
    </location>
</feature>
<evidence type="ECO:0000256" key="1">
    <source>
        <dbReference type="ARBA" id="ARBA00004141"/>
    </source>
</evidence>
<name>A0ABY6U6J4_BIOOC</name>
<keyword evidence="6" id="KW-0067">ATP-binding</keyword>
<feature type="compositionally biased region" description="Polar residues" evidence="9">
    <location>
        <begin position="172"/>
        <end position="185"/>
    </location>
</feature>
<feature type="transmembrane region" description="Helical" evidence="10">
    <location>
        <begin position="1853"/>
        <end position="1872"/>
    </location>
</feature>
<dbReference type="CDD" id="cd03233">
    <property type="entry name" value="ABCG_PDR_domain1"/>
    <property type="match status" value="1"/>
</dbReference>
<evidence type="ECO:0000256" key="9">
    <source>
        <dbReference type="SAM" id="MobiDB-lite"/>
    </source>
</evidence>
<keyword evidence="5" id="KW-0547">Nucleotide-binding</keyword>
<keyword evidence="7 10" id="KW-1133">Transmembrane helix</keyword>
<dbReference type="PROSITE" id="PS50893">
    <property type="entry name" value="ABC_TRANSPORTER_2"/>
    <property type="match status" value="2"/>
</dbReference>
<feature type="transmembrane region" description="Helical" evidence="10">
    <location>
        <begin position="1059"/>
        <end position="1081"/>
    </location>
</feature>
<feature type="transmembrane region" description="Helical" evidence="10">
    <location>
        <begin position="1031"/>
        <end position="1053"/>
    </location>
</feature>
<dbReference type="InterPro" id="IPR029481">
    <property type="entry name" value="ABC_trans_N"/>
</dbReference>
<evidence type="ECO:0000256" key="4">
    <source>
        <dbReference type="ARBA" id="ARBA00022692"/>
    </source>
</evidence>
<comment type="caution">
    <text evidence="12">The sequence shown here is derived from an EMBL/GenBank/DDBJ whole genome shotgun (WGS) entry which is preliminary data.</text>
</comment>
<dbReference type="InterPro" id="IPR034003">
    <property type="entry name" value="ABCG_PDR_2"/>
</dbReference>
<evidence type="ECO:0000256" key="8">
    <source>
        <dbReference type="ARBA" id="ARBA00023136"/>
    </source>
</evidence>
<evidence type="ECO:0000256" key="3">
    <source>
        <dbReference type="ARBA" id="ARBA00022448"/>
    </source>
</evidence>
<evidence type="ECO:0000313" key="13">
    <source>
        <dbReference type="Proteomes" id="UP000766486"/>
    </source>
</evidence>
<dbReference type="InterPro" id="IPR043926">
    <property type="entry name" value="ABCG_dom"/>
</dbReference>
<feature type="compositionally biased region" description="Polar residues" evidence="9">
    <location>
        <begin position="143"/>
        <end position="154"/>
    </location>
</feature>
<feature type="transmembrane region" description="Helical" evidence="10">
    <location>
        <begin position="1735"/>
        <end position="1759"/>
    </location>
</feature>
<evidence type="ECO:0000256" key="5">
    <source>
        <dbReference type="ARBA" id="ARBA00022741"/>
    </source>
</evidence>
<dbReference type="InterPro" id="IPR010929">
    <property type="entry name" value="PDR_CDR_ABC"/>
</dbReference>
<feature type="domain" description="ABC transporter" evidence="11">
    <location>
        <begin position="1250"/>
        <end position="1492"/>
    </location>
</feature>
<feature type="domain" description="ABC transporter" evidence="11">
    <location>
        <begin position="556"/>
        <end position="807"/>
    </location>
</feature>
<dbReference type="Proteomes" id="UP000766486">
    <property type="component" value="Unassembled WGS sequence"/>
</dbReference>
<dbReference type="PANTHER" id="PTHR19241">
    <property type="entry name" value="ATP-BINDING CASSETTE TRANSPORTER"/>
    <property type="match status" value="1"/>
</dbReference>
<keyword evidence="8 10" id="KW-0472">Membrane</keyword>
<reference evidence="12 13" key="1">
    <citation type="submission" date="2019-06" db="EMBL/GenBank/DDBJ databases">
        <authorList>
            <person name="Broberg M."/>
        </authorList>
    </citation>
    <scope>NUCLEOTIDE SEQUENCE [LARGE SCALE GENOMIC DNA]</scope>
</reference>
<protein>
    <recommendedName>
        <fullName evidence="11">ABC transporter domain-containing protein</fullName>
    </recommendedName>
</protein>
<evidence type="ECO:0000256" key="6">
    <source>
        <dbReference type="ARBA" id="ARBA00022840"/>
    </source>
</evidence>
<dbReference type="PROSITE" id="PS00211">
    <property type="entry name" value="ABC_TRANSPORTER_1"/>
    <property type="match status" value="1"/>
</dbReference>
<sequence length="1905" mass="210631">MERLSSQEILRHSGDFCALCDSNAVAHTHGENNEIVYLHELSQQTASSTVQHSSEHQESRDIVADLTSTLRQGTQTSRSGLGSTTTSENTHLGGTEWTGRTIDHDASQHGAGLVHAPALASQSITTEASTEPSLHQGSGGLARSSTFGANQSQHTQHESRASHQQGHVAHASHQQGHSQSVTTDAPTDPSLHEGSSNSARGDANRSQHAQHDPHTTQQQGQAISSHGASNAPALVFQPVTTEARTDPSVHQGSLHQGSSNPAQGAALEANRPQHAQHESNTSRQQGHTAHGSHQHGHVAYAPHQQGQGKSSLAASNAQSARHIQDPIDDEPLPPPGHHFGGPFHHRKSSSVYSDAHTLYQPISKATYHDGSSQEAAAGGIAKTATQKGSSKKPFGDFSDFQPEQAHNVDHPAFRDDEIQGHAVRLDSDTLADTRIAPQPAPYPRLQRQDSIVMIDESDRRELHRIATARSHARRASVASITESETRLPSEVTDPALDPSSGKFDLSKWLKHIVGELRKEGLTVTNTGVSFRNLQVSGTGDAIQYQQTLGSLLMAPFRLGEFFSFGKKKPKTILHKFDGLLQSGELLVVLGRPGSGCSTLLKTMTGQLHGLTLSKESLVHYSGMPQANMMKEFKGETVYNQEIDKHFPHLTVGQTLEFAAACRTPSHRLRGLTRNQFAKHMTLIVMAICGLSHTYNTKVGDDYVRGVSGGERKRVSLSEMMLAGAPIGAWDNSTRGLDSATALKFVQALRVAADYGRSAHAVAIYQASQAIYDLFDKAVVLYEGRQIYFGPANAAKSYFQRMGWECPQRQTTGDFLTSVTNPVERKARPGMTNTVPRTPEEFEKYWHNSPEYRALNDSIEEDLREFPVDPQGQGATQLRERKSQRQAKNAWRKSPYLQTTPRQVYLTTKRAYQRIWGNVSATLTQVVMQVVLSLIIGSVFFDTPNTTDGFFAKGSVLFQAVLLNALTAISEINNQYAQRPIVEKHNSYAYYHPAAEAMAGVVADIPIKFVTATVFNVILYFMAGLRREPGNFFLYFLITYTSIFVMSGIFRTLAAVTKTVSQAMALAGVMVLALVIYTGFVIRVPQMHPWFSWIRWINPIYYAFEILIASEFHGRSFPCTTVVPPYQPRVGSSWICPVVGAVAGQDTVSGDAFINTNYEYYYSHVWRNFGILIGFLVFFMILYFIATELVSEASSTAEVLVFRRGQAPDHLKKADSTPRVTTDLTKNGGSSEEGTSEAQVATAIDPQTSIFTWRDVVYDVPVKTGTRRLLNHVSGWVKPGTLTALMGVSGAGKTTLLDALAQRTTMGVITGDMFVDGKPLDASFQRKTGYVQQQDLHLSTATVRESLVFSAMLRQPKTVPKQEKLSYVEQVIDMLDMRDFADAVVGIPGEGLNVEQRKLLTIGVELAAKPKLLLFLDEPTSGLDSQSSWAICNFLRKLADAGQAVLCTVHQPSAVLFQQFDRLLFLAAGGKTVYFGDIGANSRTLLKYFESRGARKCGDQENPAEYMLEIVNNGTTPDGEDWHEVWNKSPQYKVVMEEIERIHSERGSQEDMDHDAGTHSEFAMPFISQLWYVTRRIFQQYWRMPSYVLAKFFLGTAAGLFIGFSFWKADPSLAGMQNVIFGVFMVITIFSTLVQQIQPHFLTQRSLYEVRERPSKAYSWKAFVISAVIVEIPYQIITAILIYACFYYPIIGIQSSARQGLVLLFCIQLLLYASSFAQMTIAALPNALTASSLVTLLVLMSLTFCGVLQTPSALPGFWIFMWRVSPFSYWVSGIVSTQLHDRAIVCSEDETSIFNPPSRTTCEEYLKPFLAQAPGTLQNPSATENCRYCSLRVADQYLAGSEIYYSERWRNYGIMWAYIMFNIFIAVVTYWLFRVKKWNIGSVKKPKGGKTADKQQVSEKSNGSAS</sequence>
<evidence type="ECO:0000256" key="10">
    <source>
        <dbReference type="SAM" id="Phobius"/>
    </source>
</evidence>
<dbReference type="SUPFAM" id="SSF52540">
    <property type="entry name" value="P-loop containing nucleoside triphosphate hydrolases"/>
    <property type="match status" value="2"/>
</dbReference>
<feature type="transmembrane region" description="Helical" evidence="10">
    <location>
        <begin position="1699"/>
        <end position="1723"/>
    </location>
</feature>
<dbReference type="InterPro" id="IPR013525">
    <property type="entry name" value="ABC2_TM"/>
</dbReference>
<dbReference type="InterPro" id="IPR034001">
    <property type="entry name" value="ABCG_PDR_1"/>
</dbReference>
<feature type="compositionally biased region" description="Polar residues" evidence="9">
    <location>
        <begin position="304"/>
        <end position="321"/>
    </location>
</feature>
<organism evidence="12 13">
    <name type="scientific">Bionectria ochroleuca</name>
    <name type="common">Gliocladium roseum</name>
    <dbReference type="NCBI Taxonomy" id="29856"/>
    <lineage>
        <taxon>Eukaryota</taxon>
        <taxon>Fungi</taxon>
        <taxon>Dikarya</taxon>
        <taxon>Ascomycota</taxon>
        <taxon>Pezizomycotina</taxon>
        <taxon>Sordariomycetes</taxon>
        <taxon>Hypocreomycetidae</taxon>
        <taxon>Hypocreales</taxon>
        <taxon>Bionectriaceae</taxon>
        <taxon>Clonostachys</taxon>
    </lineage>
</organism>
<accession>A0ABY6U6J4</accession>
<evidence type="ECO:0000256" key="7">
    <source>
        <dbReference type="ARBA" id="ARBA00022989"/>
    </source>
</evidence>
<feature type="transmembrane region" description="Helical" evidence="10">
    <location>
        <begin position="1618"/>
        <end position="1637"/>
    </location>
</feature>
<dbReference type="Pfam" id="PF14510">
    <property type="entry name" value="ABC_trans_N"/>
    <property type="match status" value="1"/>
</dbReference>
<feature type="compositionally biased region" description="Polar residues" evidence="9">
    <location>
        <begin position="215"/>
        <end position="227"/>
    </location>
</feature>